<evidence type="ECO:0000313" key="3">
    <source>
        <dbReference type="Proteomes" id="UP000282195"/>
    </source>
</evidence>
<keyword evidence="3" id="KW-1185">Reference proteome</keyword>
<dbReference type="InterPro" id="IPR032710">
    <property type="entry name" value="NTF2-like_dom_sf"/>
</dbReference>
<proteinExistence type="predicted"/>
<feature type="domain" description="SnoaL-like" evidence="1">
    <location>
        <begin position="45"/>
        <end position="152"/>
    </location>
</feature>
<evidence type="ECO:0000259" key="1">
    <source>
        <dbReference type="Pfam" id="PF12680"/>
    </source>
</evidence>
<accession>A0A387FX81</accession>
<dbReference type="Gene3D" id="3.10.450.50">
    <property type="match status" value="1"/>
</dbReference>
<dbReference type="AlphaFoldDB" id="A0A387FX81"/>
<dbReference type="SUPFAM" id="SSF54427">
    <property type="entry name" value="NTF2-like"/>
    <property type="match status" value="1"/>
</dbReference>
<organism evidence="2 3">
    <name type="scientific">Rhizobium jaguaris</name>
    <dbReference type="NCBI Taxonomy" id="1312183"/>
    <lineage>
        <taxon>Bacteria</taxon>
        <taxon>Pseudomonadati</taxon>
        <taxon>Pseudomonadota</taxon>
        <taxon>Alphaproteobacteria</taxon>
        <taxon>Hyphomicrobiales</taxon>
        <taxon>Rhizobiaceae</taxon>
        <taxon>Rhizobium/Agrobacterium group</taxon>
        <taxon>Rhizobium</taxon>
    </lineage>
</organism>
<gene>
    <name evidence="2" type="ORF">CCGE525_13350</name>
</gene>
<dbReference type="InterPro" id="IPR037401">
    <property type="entry name" value="SnoaL-like"/>
</dbReference>
<dbReference type="OrthoDB" id="8410654at2"/>
<reference evidence="2 3" key="1">
    <citation type="submission" date="2018-10" db="EMBL/GenBank/DDBJ databases">
        <title>Rhizobium etli, R. leguminosarum and a new Rhizobium genospecies from Phaseolus dumosus.</title>
        <authorList>
            <person name="Ramirez-Puebla S.T."/>
            <person name="Rogel-Hernandez M.A."/>
            <person name="Guerrero G."/>
            <person name="Ormeno-Orrillo E."/>
            <person name="Martinez-Romero J.C."/>
            <person name="Negrete-Yankelevich S."/>
            <person name="Martinez-Romero E."/>
        </authorList>
    </citation>
    <scope>NUCLEOTIDE SEQUENCE [LARGE SCALE GENOMIC DNA]</scope>
    <source>
        <strain evidence="2 3">CCGE525</strain>
    </source>
</reference>
<evidence type="ECO:0000313" key="2">
    <source>
        <dbReference type="EMBL" id="AYG59676.1"/>
    </source>
</evidence>
<name>A0A387FX81_9HYPH</name>
<dbReference type="Proteomes" id="UP000282195">
    <property type="component" value="Chromosome"/>
</dbReference>
<dbReference type="Pfam" id="PF12680">
    <property type="entry name" value="SnoaL_2"/>
    <property type="match status" value="1"/>
</dbReference>
<dbReference type="KEGG" id="rjg:CCGE525_13350"/>
<protein>
    <recommendedName>
        <fullName evidence="1">SnoaL-like domain-containing protein</fullName>
    </recommendedName>
</protein>
<dbReference type="EMBL" id="CP032694">
    <property type="protein sequence ID" value="AYG59676.1"/>
    <property type="molecule type" value="Genomic_DNA"/>
</dbReference>
<sequence>MACYRKIVDASLCLQAKISQPVGYRCRETKGRRVGRRNLNSVKDLDRAWNARRWDDYAELIDDSAVLFIGPHRRPHGKSELVRRSRELCRAFPDAHLHIDPYVDLFMSHDGNKTCSIARLTATRPHGSNPAGDIDLTVAAVSRWEAGKLVEVRNFLIGHPMLYRSPLAACLSMVSAMNGPRLL</sequence>